<organism evidence="1 2">
    <name type="scientific">Lentzea indica</name>
    <dbReference type="NCBI Taxonomy" id="2604800"/>
    <lineage>
        <taxon>Bacteria</taxon>
        <taxon>Bacillati</taxon>
        <taxon>Actinomycetota</taxon>
        <taxon>Actinomycetes</taxon>
        <taxon>Pseudonocardiales</taxon>
        <taxon>Pseudonocardiaceae</taxon>
        <taxon>Lentzea</taxon>
    </lineage>
</organism>
<gene>
    <name evidence="1" type="ORF">FXN61_37660</name>
</gene>
<protein>
    <submittedName>
        <fullName evidence="1">Uncharacterized protein</fullName>
    </submittedName>
</protein>
<dbReference type="Proteomes" id="UP001515943">
    <property type="component" value="Unassembled WGS sequence"/>
</dbReference>
<accession>A0ABX1FT09</accession>
<reference evidence="1 2" key="1">
    <citation type="submission" date="2019-08" db="EMBL/GenBank/DDBJ databases">
        <title>Lentzea from Indian Himalayas.</title>
        <authorList>
            <person name="Mandal S."/>
            <person name="Mallick Gupta A."/>
            <person name="Maiti P.K."/>
            <person name="Sarkar J."/>
            <person name="Mandal S."/>
        </authorList>
    </citation>
    <scope>NUCLEOTIDE SEQUENCE [LARGE SCALE GENOMIC DNA]</scope>
    <source>
        <strain evidence="1 2">PSKA42</strain>
    </source>
</reference>
<name>A0ABX1FT09_9PSEU</name>
<dbReference type="RefSeq" id="WP_167978805.1">
    <property type="nucleotide sequence ID" value="NZ_VSRL01000227.1"/>
</dbReference>
<sequence length="101" mass="10713">MARAVADFTAGRPMQPGHLNGALVENLNWSLRPDEDENRSAGNARDLLGHLIASHLGVNVVIHQGGGPPVVLAPLGGHSQTSVEVELVVVNGQATYRPHQR</sequence>
<proteinExistence type="predicted"/>
<keyword evidence="2" id="KW-1185">Reference proteome</keyword>
<dbReference type="EMBL" id="VSRL01000227">
    <property type="protein sequence ID" value="NKE62166.1"/>
    <property type="molecule type" value="Genomic_DNA"/>
</dbReference>
<evidence type="ECO:0000313" key="1">
    <source>
        <dbReference type="EMBL" id="NKE62166.1"/>
    </source>
</evidence>
<evidence type="ECO:0000313" key="2">
    <source>
        <dbReference type="Proteomes" id="UP001515943"/>
    </source>
</evidence>
<comment type="caution">
    <text evidence="1">The sequence shown here is derived from an EMBL/GenBank/DDBJ whole genome shotgun (WGS) entry which is preliminary data.</text>
</comment>